<proteinExistence type="predicted"/>
<protein>
    <recommendedName>
        <fullName evidence="4">Septum formation initiator</fullName>
    </recommendedName>
</protein>
<evidence type="ECO:0000256" key="1">
    <source>
        <dbReference type="SAM" id="Phobius"/>
    </source>
</evidence>
<dbReference type="InterPro" id="IPR007060">
    <property type="entry name" value="FtsL/DivIC"/>
</dbReference>
<keyword evidence="1" id="KW-0472">Membrane</keyword>
<dbReference type="EMBL" id="BMXF01000001">
    <property type="protein sequence ID" value="GHB53628.1"/>
    <property type="molecule type" value="Genomic_DNA"/>
</dbReference>
<dbReference type="Pfam" id="PF04977">
    <property type="entry name" value="DivIC"/>
    <property type="match status" value="1"/>
</dbReference>
<dbReference type="Proteomes" id="UP000598271">
    <property type="component" value="Unassembled WGS sequence"/>
</dbReference>
<dbReference type="RefSeq" id="WP_189562595.1">
    <property type="nucleotide sequence ID" value="NZ_BMXF01000001.1"/>
</dbReference>
<keyword evidence="1" id="KW-0812">Transmembrane</keyword>
<evidence type="ECO:0000313" key="2">
    <source>
        <dbReference type="EMBL" id="GHB53628.1"/>
    </source>
</evidence>
<accession>A0A8J3D5I2</accession>
<evidence type="ECO:0000313" key="3">
    <source>
        <dbReference type="Proteomes" id="UP000598271"/>
    </source>
</evidence>
<dbReference type="AlphaFoldDB" id="A0A8J3D5I2"/>
<name>A0A8J3D5I2_9BACT</name>
<feature type="transmembrane region" description="Helical" evidence="1">
    <location>
        <begin position="23"/>
        <end position="42"/>
    </location>
</feature>
<comment type="caution">
    <text evidence="2">The sequence shown here is derived from an EMBL/GenBank/DDBJ whole genome shotgun (WGS) entry which is preliminary data.</text>
</comment>
<keyword evidence="1" id="KW-1133">Transmembrane helix</keyword>
<keyword evidence="3" id="KW-1185">Reference proteome</keyword>
<evidence type="ECO:0008006" key="4">
    <source>
        <dbReference type="Google" id="ProtNLM"/>
    </source>
</evidence>
<organism evidence="2 3">
    <name type="scientific">Persicitalea jodogahamensis</name>
    <dbReference type="NCBI Taxonomy" id="402147"/>
    <lineage>
        <taxon>Bacteria</taxon>
        <taxon>Pseudomonadati</taxon>
        <taxon>Bacteroidota</taxon>
        <taxon>Cytophagia</taxon>
        <taxon>Cytophagales</taxon>
        <taxon>Spirosomataceae</taxon>
        <taxon>Persicitalea</taxon>
    </lineage>
</organism>
<reference evidence="2 3" key="1">
    <citation type="journal article" date="2014" name="Int. J. Syst. Evol. Microbiol.">
        <title>Complete genome sequence of Corynebacterium casei LMG S-19264T (=DSM 44701T), isolated from a smear-ripened cheese.</title>
        <authorList>
            <consortium name="US DOE Joint Genome Institute (JGI-PGF)"/>
            <person name="Walter F."/>
            <person name="Albersmeier A."/>
            <person name="Kalinowski J."/>
            <person name="Ruckert C."/>
        </authorList>
    </citation>
    <scope>NUCLEOTIDE SEQUENCE [LARGE SCALE GENOMIC DNA]</scope>
    <source>
        <strain evidence="2 3">KCTC 12866</strain>
    </source>
</reference>
<gene>
    <name evidence="2" type="ORF">GCM10007390_03050</name>
</gene>
<sequence length="111" mass="13401">MVHLPTWLARILVHLRKFYTGTLVAWLVWVVFIDSNNLFVLLENHQKMKELERDLSYYKEQVKLVKKERKEVFGNNAMLEKWAREKYLMRKPTEDVYVIVDENGKSIETEE</sequence>